<dbReference type="GO" id="GO:0017056">
    <property type="term" value="F:structural constituent of nuclear pore"/>
    <property type="evidence" value="ECO:0007669"/>
    <property type="project" value="InterPro"/>
</dbReference>
<keyword evidence="13" id="KW-1185">Reference proteome</keyword>
<keyword evidence="3" id="KW-0813">Transport</keyword>
<dbReference type="GO" id="GO:0006405">
    <property type="term" value="P:RNA export from nucleus"/>
    <property type="evidence" value="ECO:0007669"/>
    <property type="project" value="TreeGrafter"/>
</dbReference>
<dbReference type="GO" id="GO:0005543">
    <property type="term" value="F:phospholipid binding"/>
    <property type="evidence" value="ECO:0007669"/>
    <property type="project" value="TreeGrafter"/>
</dbReference>
<organism evidence="12 13">
    <name type="scientific">Arabis nemorensis</name>
    <dbReference type="NCBI Taxonomy" id="586526"/>
    <lineage>
        <taxon>Eukaryota</taxon>
        <taxon>Viridiplantae</taxon>
        <taxon>Streptophyta</taxon>
        <taxon>Embryophyta</taxon>
        <taxon>Tracheophyta</taxon>
        <taxon>Spermatophyta</taxon>
        <taxon>Magnoliopsida</taxon>
        <taxon>eudicotyledons</taxon>
        <taxon>Gunneridae</taxon>
        <taxon>Pentapetalae</taxon>
        <taxon>rosids</taxon>
        <taxon>malvids</taxon>
        <taxon>Brassicales</taxon>
        <taxon>Brassicaceae</taxon>
        <taxon>Arabideae</taxon>
        <taxon>Arabis</taxon>
    </lineage>
</organism>
<feature type="region of interest" description="Disordered" evidence="10">
    <location>
        <begin position="82"/>
        <end position="102"/>
    </location>
</feature>
<keyword evidence="9" id="KW-0175">Coiled coil</keyword>
<dbReference type="GO" id="GO:0006606">
    <property type="term" value="P:protein import into nucleus"/>
    <property type="evidence" value="ECO:0007669"/>
    <property type="project" value="TreeGrafter"/>
</dbReference>
<dbReference type="PANTHER" id="PTHR12084">
    <property type="entry name" value="NUCLEAR PORE GLYCOPROTEIN P62-RELATED"/>
    <property type="match status" value="1"/>
</dbReference>
<dbReference type="FunFam" id="1.20.5.170:FF:000040">
    <property type="entry name" value="Nuclear pore glycoprotein p62"/>
    <property type="match status" value="1"/>
</dbReference>
<evidence type="ECO:0000256" key="5">
    <source>
        <dbReference type="ARBA" id="ARBA00022927"/>
    </source>
</evidence>
<evidence type="ECO:0000256" key="9">
    <source>
        <dbReference type="SAM" id="Coils"/>
    </source>
</evidence>
<comment type="caution">
    <text evidence="12">The sequence shown here is derived from an EMBL/GenBank/DDBJ whole genome shotgun (WGS) entry which is preliminary data.</text>
</comment>
<comment type="similarity">
    <text evidence="2">Belongs to the nucleoporin NSP1/NUP62 family.</text>
</comment>
<keyword evidence="6" id="KW-0811">Translocation</keyword>
<evidence type="ECO:0000313" key="12">
    <source>
        <dbReference type="EMBL" id="VVB03409.1"/>
    </source>
</evidence>
<dbReference type="EMBL" id="CABITT030000004">
    <property type="protein sequence ID" value="VVB03409.1"/>
    <property type="molecule type" value="Genomic_DNA"/>
</dbReference>
<dbReference type="InterPro" id="IPR026010">
    <property type="entry name" value="NSP1/NUP62"/>
</dbReference>
<keyword evidence="4" id="KW-0509">mRNA transport</keyword>
<protein>
    <recommendedName>
        <fullName evidence="11">Nucleoporin NSP1-like C-terminal domain-containing protein</fullName>
    </recommendedName>
</protein>
<feature type="domain" description="Nucleoporin NSP1-like C-terminal" evidence="11">
    <location>
        <begin position="143"/>
        <end position="242"/>
    </location>
</feature>
<dbReference type="OrthoDB" id="344345at2759"/>
<proteinExistence type="inferred from homology"/>
<keyword evidence="8" id="KW-0539">Nucleus</keyword>
<dbReference type="Proteomes" id="UP000489600">
    <property type="component" value="Unassembled WGS sequence"/>
</dbReference>
<evidence type="ECO:0000256" key="10">
    <source>
        <dbReference type="SAM" id="MobiDB-lite"/>
    </source>
</evidence>
<evidence type="ECO:0000256" key="6">
    <source>
        <dbReference type="ARBA" id="ARBA00023010"/>
    </source>
</evidence>
<gene>
    <name evidence="12" type="ORF">ANE_LOCUS13853</name>
</gene>
<sequence length="348" mass="37652">MGFNLSNATSAPASTTSSPLFSIATTTTTSSSTPAATSAPASSAAASTTTFPFGVGLSANNTTPASTGFGFSSSTSASGTTSSFTGFPQTSTPALSSQPQTSTTSAPLSFNHLCLCSSHIYMLLLSPRTSTTVAAPVAASPKLPSEITGKTVEEIIKEWNTELQERSGRFRKQANAIADWDKRILQNRDVLLRLEIEVAKVVETQSSLERQLELIETHQQEVDKALQSMEEEAERIYNDERKSLLDDEAASTRDAMYEQSELVERELEHMTEQIKSIIQSVNANQGGELEAIDGMSPLDVVVRILNNQLSSLMWIDEKAEEFSSRIQKIATQGSGADRELMAPKHWMS</sequence>
<dbReference type="GO" id="GO:0044613">
    <property type="term" value="C:nuclear pore central transport channel"/>
    <property type="evidence" value="ECO:0007669"/>
    <property type="project" value="TreeGrafter"/>
</dbReference>
<reference evidence="12" key="1">
    <citation type="submission" date="2019-07" db="EMBL/GenBank/DDBJ databases">
        <authorList>
            <person name="Dittberner H."/>
        </authorList>
    </citation>
    <scope>NUCLEOTIDE SEQUENCE [LARGE SCALE GENOMIC DNA]</scope>
</reference>
<dbReference type="AlphaFoldDB" id="A0A565BQ09"/>
<evidence type="ECO:0000256" key="7">
    <source>
        <dbReference type="ARBA" id="ARBA00023132"/>
    </source>
</evidence>
<evidence type="ECO:0000259" key="11">
    <source>
        <dbReference type="Pfam" id="PF05064"/>
    </source>
</evidence>
<evidence type="ECO:0000313" key="13">
    <source>
        <dbReference type="Proteomes" id="UP000489600"/>
    </source>
</evidence>
<evidence type="ECO:0000256" key="3">
    <source>
        <dbReference type="ARBA" id="ARBA00022448"/>
    </source>
</evidence>
<evidence type="ECO:0000256" key="1">
    <source>
        <dbReference type="ARBA" id="ARBA00004567"/>
    </source>
</evidence>
<accession>A0A565BQ09</accession>
<dbReference type="InterPro" id="IPR007758">
    <property type="entry name" value="Nucleoporin_NSP1_C"/>
</dbReference>
<evidence type="ECO:0000256" key="4">
    <source>
        <dbReference type="ARBA" id="ARBA00022816"/>
    </source>
</evidence>
<evidence type="ECO:0000256" key="8">
    <source>
        <dbReference type="ARBA" id="ARBA00023242"/>
    </source>
</evidence>
<feature type="coiled-coil region" evidence="9">
    <location>
        <begin position="208"/>
        <end position="273"/>
    </location>
</feature>
<keyword evidence="7" id="KW-0906">Nuclear pore complex</keyword>
<name>A0A565BQ09_9BRAS</name>
<evidence type="ECO:0000256" key="2">
    <source>
        <dbReference type="ARBA" id="ARBA00005911"/>
    </source>
</evidence>
<dbReference type="GO" id="GO:0051028">
    <property type="term" value="P:mRNA transport"/>
    <property type="evidence" value="ECO:0007669"/>
    <property type="project" value="UniProtKB-KW"/>
</dbReference>
<dbReference type="Gene3D" id="1.20.5.170">
    <property type="match status" value="1"/>
</dbReference>
<dbReference type="Pfam" id="PF05064">
    <property type="entry name" value="Nsp1_C"/>
    <property type="match status" value="1"/>
</dbReference>
<comment type="subcellular location">
    <subcellularLocation>
        <location evidence="1">Nucleus</location>
        <location evidence="1">Nuclear pore complex</location>
    </subcellularLocation>
</comment>
<keyword evidence="5" id="KW-0653">Protein transport</keyword>
<dbReference type="PANTHER" id="PTHR12084:SF0">
    <property type="entry name" value="NUCLEAR PORE GLYCOPROTEIN P62"/>
    <property type="match status" value="1"/>
</dbReference>